<evidence type="ECO:0000256" key="2">
    <source>
        <dbReference type="SAM" id="Phobius"/>
    </source>
</evidence>
<feature type="transmembrane region" description="Helical" evidence="2">
    <location>
        <begin position="7"/>
        <end position="29"/>
    </location>
</feature>
<organism evidence="4 5">
    <name type="scientific">Ficus carica</name>
    <name type="common">Common fig</name>
    <dbReference type="NCBI Taxonomy" id="3494"/>
    <lineage>
        <taxon>Eukaryota</taxon>
        <taxon>Viridiplantae</taxon>
        <taxon>Streptophyta</taxon>
        <taxon>Embryophyta</taxon>
        <taxon>Tracheophyta</taxon>
        <taxon>Spermatophyta</taxon>
        <taxon>Magnoliopsida</taxon>
        <taxon>eudicotyledons</taxon>
        <taxon>Gunneridae</taxon>
        <taxon>Pentapetalae</taxon>
        <taxon>rosids</taxon>
        <taxon>fabids</taxon>
        <taxon>Rosales</taxon>
        <taxon>Moraceae</taxon>
        <taxon>Ficeae</taxon>
        <taxon>Ficus</taxon>
    </lineage>
</organism>
<dbReference type="PANTHER" id="PTHR43173:SF28">
    <property type="entry name" value="AARF DOMAIN CONTAINING KINASE 5"/>
    <property type="match status" value="1"/>
</dbReference>
<dbReference type="InterPro" id="IPR051130">
    <property type="entry name" value="Mito_struct-func_regulator"/>
</dbReference>
<comment type="caution">
    <text evidence="4">The sequence shown here is derived from an EMBL/GenBank/DDBJ whole genome shotgun (WGS) entry which is preliminary data.</text>
</comment>
<evidence type="ECO:0000313" key="4">
    <source>
        <dbReference type="EMBL" id="GMN42297.1"/>
    </source>
</evidence>
<evidence type="ECO:0000259" key="3">
    <source>
        <dbReference type="Pfam" id="PF03109"/>
    </source>
</evidence>
<dbReference type="InterPro" id="IPR045307">
    <property type="entry name" value="ADCK1_dom"/>
</dbReference>
<keyword evidence="2" id="KW-0812">Transmembrane</keyword>
<dbReference type="SUPFAM" id="SSF56112">
    <property type="entry name" value="Protein kinase-like (PK-like)"/>
    <property type="match status" value="1"/>
</dbReference>
<protein>
    <recommendedName>
        <fullName evidence="3">ABC1 atypical kinase-like domain-containing protein</fullName>
    </recommendedName>
</protein>
<feature type="domain" description="ABC1 atypical kinase-like" evidence="3">
    <location>
        <begin position="195"/>
        <end position="381"/>
    </location>
</feature>
<dbReference type="PANTHER" id="PTHR43173">
    <property type="entry name" value="ABC1 FAMILY PROTEIN"/>
    <property type="match status" value="1"/>
</dbReference>
<dbReference type="EMBL" id="BTGU01000014">
    <property type="protein sequence ID" value="GMN42297.1"/>
    <property type="molecule type" value="Genomic_DNA"/>
</dbReference>
<dbReference type="Pfam" id="PF03109">
    <property type="entry name" value="ABC1"/>
    <property type="match status" value="2"/>
</dbReference>
<dbReference type="InterPro" id="IPR011009">
    <property type="entry name" value="Kinase-like_dom_sf"/>
</dbReference>
<dbReference type="Proteomes" id="UP001187192">
    <property type="component" value="Unassembled WGS sequence"/>
</dbReference>
<keyword evidence="5" id="KW-1185">Reference proteome</keyword>
<dbReference type="Gene3D" id="1.10.510.10">
    <property type="entry name" value="Transferase(Phosphotransferase) domain 1"/>
    <property type="match status" value="1"/>
</dbReference>
<sequence>MRKWKTVVYVATGTAAGAGAGGLTFPLFFNSSSPPPPPPSDQFPAAINAVLRSCRAISAIALTAVDYKFSFHGLPTDSDEYRRKLSEVHLRSAERILKLCEANKGFYVKAGQFVSALQQAVPCHFKAIKEVLIQNLGQNLSEIFLSFDENPIAAASIAQVHRAVLKDGQEAAVKAFKRRDEKLKNALLPLLLEQVQYPGLQQQLKIDTTIMSFLSRSIAWFFPEYRFDWLVSACVEDIVVELDFVQEARNSEKTANYFKNNKKVKVPRVFWGATTNQVLTMQFCRGQKVDDVAYMKNKGIDPIKVAKVLVEVFAEMIFVHGFLHGDPHPGNILVSPEGPSGFSLILLDHGIYRRLDEAFRLNYCELWKALIVLDSNKIQHLSEQFGVEKYARYLPVIFTGRTIDSKLALGRGMSAEEKSYLKEELRSLKMEDVSLFMESLPPNFLRILRTNGLLRSINSKLGASQRVRLLAYAKFALQGLTSKIEGKCELPPFKACSRGAGAALSADRSSKISVCLVYKYEWCFKGNFNTSSSVMISSRQRYVLRHDLIVVSYLDYIISKGLDPWSLTANNPHALRAVAVFLPKSRRSVQCQRLELGRW</sequence>
<accession>A0AA88D5F9</accession>
<dbReference type="AlphaFoldDB" id="A0AA88D5F9"/>
<keyword evidence="2" id="KW-1133">Transmembrane helix</keyword>
<feature type="domain" description="ABC1 atypical kinase-like" evidence="3">
    <location>
        <begin position="118"/>
        <end position="176"/>
    </location>
</feature>
<evidence type="ECO:0000256" key="1">
    <source>
        <dbReference type="ARBA" id="ARBA00009670"/>
    </source>
</evidence>
<dbReference type="InterPro" id="IPR004147">
    <property type="entry name" value="ABC1_dom"/>
</dbReference>
<evidence type="ECO:0000313" key="5">
    <source>
        <dbReference type="Proteomes" id="UP001187192"/>
    </source>
</evidence>
<keyword evidence="2" id="KW-0472">Membrane</keyword>
<dbReference type="CDD" id="cd13969">
    <property type="entry name" value="ADCK1-like"/>
    <property type="match status" value="1"/>
</dbReference>
<proteinExistence type="inferred from homology"/>
<gene>
    <name evidence="4" type="ORF">TIFTF001_011511</name>
</gene>
<name>A0AA88D5F9_FICCA</name>
<reference evidence="4" key="1">
    <citation type="submission" date="2023-07" db="EMBL/GenBank/DDBJ databases">
        <title>draft genome sequence of fig (Ficus carica).</title>
        <authorList>
            <person name="Takahashi T."/>
            <person name="Nishimura K."/>
        </authorList>
    </citation>
    <scope>NUCLEOTIDE SEQUENCE</scope>
</reference>
<comment type="similarity">
    <text evidence="1">Belongs to the protein kinase superfamily. ADCK protein kinase family.</text>
</comment>